<evidence type="ECO:0000313" key="2">
    <source>
        <dbReference type="Proteomes" id="UP000184386"/>
    </source>
</evidence>
<reference evidence="1 2" key="1">
    <citation type="submission" date="2016-11" db="EMBL/GenBank/DDBJ databases">
        <authorList>
            <person name="Jaros S."/>
            <person name="Januszkiewicz K."/>
            <person name="Wedrychowicz H."/>
        </authorList>
    </citation>
    <scope>NUCLEOTIDE SEQUENCE [LARGE SCALE GENOMIC DNA]</scope>
    <source>
        <strain evidence="1 2">DSM 15929</strain>
    </source>
</reference>
<evidence type="ECO:0000313" key="1">
    <source>
        <dbReference type="EMBL" id="SHL79704.1"/>
    </source>
</evidence>
<organism evidence="1 2">
    <name type="scientific">Anaerocolumna jejuensis DSM 15929</name>
    <dbReference type="NCBI Taxonomy" id="1121322"/>
    <lineage>
        <taxon>Bacteria</taxon>
        <taxon>Bacillati</taxon>
        <taxon>Bacillota</taxon>
        <taxon>Clostridia</taxon>
        <taxon>Lachnospirales</taxon>
        <taxon>Lachnospiraceae</taxon>
        <taxon>Anaerocolumna</taxon>
    </lineage>
</organism>
<proteinExistence type="predicted"/>
<name>A0A1M7DJK5_9FIRM</name>
<dbReference type="Proteomes" id="UP000184386">
    <property type="component" value="Unassembled WGS sequence"/>
</dbReference>
<accession>A0A1M7DJK5</accession>
<dbReference type="AlphaFoldDB" id="A0A1M7DJK5"/>
<keyword evidence="2" id="KW-1185">Reference proteome</keyword>
<sequence>MIEAVPELPEFMINTFIVEHRYLFKFEYVFYTVYNSLFI</sequence>
<dbReference type="EMBL" id="FRAC01000056">
    <property type="protein sequence ID" value="SHL79704.1"/>
    <property type="molecule type" value="Genomic_DNA"/>
</dbReference>
<protein>
    <submittedName>
        <fullName evidence="1">Uncharacterized protein</fullName>
    </submittedName>
</protein>
<gene>
    <name evidence="1" type="ORF">SAMN02745136_05716</name>
</gene>